<organism evidence="2 3">
    <name type="scientific">Zobellia galactanivorans (strain DSM 12802 / CCUG 47099 / CIP 106680 / NCIMB 13871 / Dsij)</name>
    <dbReference type="NCBI Taxonomy" id="63186"/>
    <lineage>
        <taxon>Bacteria</taxon>
        <taxon>Pseudomonadati</taxon>
        <taxon>Bacteroidota</taxon>
        <taxon>Flavobacteriia</taxon>
        <taxon>Flavobacteriales</taxon>
        <taxon>Flavobacteriaceae</taxon>
        <taxon>Zobellia</taxon>
    </lineage>
</organism>
<dbReference type="NCBIfam" id="TIGR00290">
    <property type="entry name" value="MJ0570_dom"/>
    <property type="match status" value="1"/>
</dbReference>
<keyword evidence="3" id="KW-1185">Reference proteome</keyword>
<gene>
    <name evidence="2" type="ordered locus">zobellia_3358</name>
</gene>
<dbReference type="InterPro" id="IPR014729">
    <property type="entry name" value="Rossmann-like_a/b/a_fold"/>
</dbReference>
<evidence type="ECO:0000313" key="2">
    <source>
        <dbReference type="EMBL" id="CAZ97496.1"/>
    </source>
</evidence>
<feature type="domain" description="Diphthamide synthase" evidence="1">
    <location>
        <begin position="22"/>
        <end position="222"/>
    </location>
</feature>
<dbReference type="SUPFAM" id="SSF52402">
    <property type="entry name" value="Adenine nucleotide alpha hydrolases-like"/>
    <property type="match status" value="1"/>
</dbReference>
<protein>
    <recommendedName>
        <fullName evidence="1">Diphthamide synthase domain-containing protein</fullName>
    </recommendedName>
</protein>
<sequence>MFATPPKVPMYQKQKNMTERKKAVFNWSGGKDSALALHKILQENEFEVLSLLTTIDEETASSSIHSIPLGLLKKQADSIGIPLYPVPLSKDKTYKKGMAEAVRHFKNKGVSHFIFGDIFLADVRRYRENMLHPLGIELVEPLWGKTSDEVMKDFLKSGIKTKIIVTQADKLDRTFIGREIDRDFVRSLPNGVDLCGENGEYHTFSYDGELFKQGIDFKISEANLISHEFKLDDGKVKSYDYWQAEISE</sequence>
<accession>G0L0L4</accession>
<dbReference type="EMBL" id="FP476056">
    <property type="protein sequence ID" value="CAZ97496.1"/>
    <property type="molecule type" value="Genomic_DNA"/>
</dbReference>
<dbReference type="PATRIC" id="fig|63186.3.peg.3276"/>
<dbReference type="AlphaFoldDB" id="G0L0L4"/>
<dbReference type="HOGENOM" id="CLU_010289_1_1_10"/>
<name>G0L0L4_ZOBGA</name>
<dbReference type="CDD" id="cd01994">
    <property type="entry name" value="AANH_PF0828-like"/>
    <property type="match status" value="1"/>
</dbReference>
<dbReference type="KEGG" id="zga:ZOBELLIA_3358"/>
<reference evidence="3" key="1">
    <citation type="submission" date="2009-07" db="EMBL/GenBank/DDBJ databases">
        <title>Complete genome sequence of Zobellia galactanivorans Dsij.</title>
        <authorList>
            <consortium name="Genoscope - CEA"/>
        </authorList>
    </citation>
    <scope>NUCLEOTIDE SEQUENCE [LARGE SCALE GENOMIC DNA]</scope>
    <source>
        <strain evidence="3">DSM 12802 / CCUG 47099 / CIP 106680 / NCIMB 13871 / Dsij</strain>
    </source>
</reference>
<proteinExistence type="predicted"/>
<dbReference type="STRING" id="63186.ZOBELLIA_3358"/>
<dbReference type="Pfam" id="PF01902">
    <property type="entry name" value="Diphthami_syn_2"/>
    <property type="match status" value="1"/>
</dbReference>
<dbReference type="Gene3D" id="3.90.1490.10">
    <property type="entry name" value="putative n-type atp pyrophosphatase, domain 2"/>
    <property type="match status" value="1"/>
</dbReference>
<dbReference type="Gene3D" id="3.40.50.620">
    <property type="entry name" value="HUPs"/>
    <property type="match status" value="1"/>
</dbReference>
<evidence type="ECO:0000313" key="3">
    <source>
        <dbReference type="Proteomes" id="UP000008898"/>
    </source>
</evidence>
<dbReference type="InterPro" id="IPR002761">
    <property type="entry name" value="Diphthami_syn_dom"/>
</dbReference>
<dbReference type="Proteomes" id="UP000008898">
    <property type="component" value="Chromosome"/>
</dbReference>
<evidence type="ECO:0000259" key="1">
    <source>
        <dbReference type="Pfam" id="PF01902"/>
    </source>
</evidence>
<reference evidence="2 3" key="2">
    <citation type="journal article" date="2012" name="Environ. Microbiol.">
        <title>Characterization of the first alginolytic operons in a marine bacterium: from their emergence in marine Flavobacteriia to their independent transfers to marine Proteobacteria and human gut Bacteroides.</title>
        <authorList>
            <person name="Thomas F."/>
            <person name="Barbeyron T."/>
            <person name="Tonon T."/>
            <person name="Genicot S."/>
            <person name="Czjzek M."/>
            <person name="Michel G."/>
        </authorList>
    </citation>
    <scope>NUCLEOTIDE SEQUENCE [LARGE SCALE GENOMIC DNA]</scope>
    <source>
        <strain evidence="3">DSM 12802 / CCUG 47099 / CIP 106680 / NCIMB 13871 / Dsij</strain>
    </source>
</reference>